<feature type="transmembrane region" description="Helical" evidence="9">
    <location>
        <begin position="20"/>
        <end position="44"/>
    </location>
</feature>
<evidence type="ECO:0000256" key="3">
    <source>
        <dbReference type="ARBA" id="ARBA00022448"/>
    </source>
</evidence>
<keyword evidence="6 9" id="KW-1133">Transmembrane helix</keyword>
<evidence type="ECO:0000256" key="8">
    <source>
        <dbReference type="ARBA" id="ARBA00023136"/>
    </source>
</evidence>
<dbReference type="InterPro" id="IPR002524">
    <property type="entry name" value="Cation_efflux"/>
</dbReference>
<dbReference type="SUPFAM" id="SSF161111">
    <property type="entry name" value="Cation efflux protein transmembrane domain-like"/>
    <property type="match status" value="1"/>
</dbReference>
<dbReference type="Gene3D" id="1.20.1510.10">
    <property type="entry name" value="Cation efflux protein transmembrane domain"/>
    <property type="match status" value="1"/>
</dbReference>
<reference evidence="13" key="1">
    <citation type="journal article" date="2019" name="Int. J. Syst. Evol. Microbiol.">
        <title>The Global Catalogue of Microorganisms (GCM) 10K type strain sequencing project: providing services to taxonomists for standard genome sequencing and annotation.</title>
        <authorList>
            <consortium name="The Broad Institute Genomics Platform"/>
            <consortium name="The Broad Institute Genome Sequencing Center for Infectious Disease"/>
            <person name="Wu L."/>
            <person name="Ma J."/>
        </authorList>
    </citation>
    <scope>NUCLEOTIDE SEQUENCE [LARGE SCALE GENOMIC DNA]</scope>
    <source>
        <strain evidence="13">JCM 18198</strain>
    </source>
</reference>
<keyword evidence="8 9" id="KW-0472">Membrane</keyword>
<keyword evidence="4 9" id="KW-0812">Transmembrane</keyword>
<feature type="transmembrane region" description="Helical" evidence="9">
    <location>
        <begin position="122"/>
        <end position="141"/>
    </location>
</feature>
<feature type="domain" description="Cation efflux protein cytoplasmic" evidence="11">
    <location>
        <begin position="215"/>
        <end position="291"/>
    </location>
</feature>
<feature type="transmembrane region" description="Helical" evidence="9">
    <location>
        <begin position="50"/>
        <end position="66"/>
    </location>
</feature>
<name>A0ABP8ZPA6_9FLAO</name>
<gene>
    <name evidence="12" type="ORF">GCM10023230_08270</name>
</gene>
<feature type="transmembrane region" description="Helical" evidence="9">
    <location>
        <begin position="87"/>
        <end position="106"/>
    </location>
</feature>
<protein>
    <submittedName>
        <fullName evidence="12">Cation diffusion facilitator family transporter</fullName>
    </submittedName>
</protein>
<evidence type="ECO:0000256" key="7">
    <source>
        <dbReference type="ARBA" id="ARBA00023065"/>
    </source>
</evidence>
<evidence type="ECO:0000256" key="6">
    <source>
        <dbReference type="ARBA" id="ARBA00022989"/>
    </source>
</evidence>
<dbReference type="Pfam" id="PF16916">
    <property type="entry name" value="ZT_dimer"/>
    <property type="match status" value="1"/>
</dbReference>
<keyword evidence="7" id="KW-0406">Ion transport</keyword>
<evidence type="ECO:0000259" key="10">
    <source>
        <dbReference type="Pfam" id="PF01545"/>
    </source>
</evidence>
<evidence type="ECO:0000256" key="4">
    <source>
        <dbReference type="ARBA" id="ARBA00022692"/>
    </source>
</evidence>
<dbReference type="InterPro" id="IPR027470">
    <property type="entry name" value="Cation_efflux_CTD"/>
</dbReference>
<accession>A0ABP8ZPA6</accession>
<dbReference type="NCBIfam" id="TIGR01297">
    <property type="entry name" value="CDF"/>
    <property type="match status" value="1"/>
</dbReference>
<organism evidence="12 13">
    <name type="scientific">Flavobacterium hankyongi</name>
    <dbReference type="NCBI Taxonomy" id="1176532"/>
    <lineage>
        <taxon>Bacteria</taxon>
        <taxon>Pseudomonadati</taxon>
        <taxon>Bacteroidota</taxon>
        <taxon>Flavobacteriia</taxon>
        <taxon>Flavobacteriales</taxon>
        <taxon>Flavobacteriaceae</taxon>
        <taxon>Flavobacterium</taxon>
    </lineage>
</organism>
<dbReference type="Pfam" id="PF01545">
    <property type="entry name" value="Cation_efflux"/>
    <property type="match status" value="1"/>
</dbReference>
<dbReference type="PANTHER" id="PTHR11562:SF17">
    <property type="entry name" value="RE54080P-RELATED"/>
    <property type="match status" value="1"/>
</dbReference>
<feature type="transmembrane region" description="Helical" evidence="9">
    <location>
        <begin position="180"/>
        <end position="203"/>
    </location>
</feature>
<evidence type="ECO:0000256" key="1">
    <source>
        <dbReference type="ARBA" id="ARBA00004141"/>
    </source>
</evidence>
<dbReference type="InterPro" id="IPR036837">
    <property type="entry name" value="Cation_efflux_CTD_sf"/>
</dbReference>
<feature type="transmembrane region" description="Helical" evidence="9">
    <location>
        <begin position="153"/>
        <end position="174"/>
    </location>
</feature>
<evidence type="ECO:0000313" key="12">
    <source>
        <dbReference type="EMBL" id="GAA4761468.1"/>
    </source>
</evidence>
<dbReference type="EMBL" id="BAABIP010000007">
    <property type="protein sequence ID" value="GAA4761468.1"/>
    <property type="molecule type" value="Genomic_DNA"/>
</dbReference>
<dbReference type="Proteomes" id="UP001500141">
    <property type="component" value="Unassembled WGS sequence"/>
</dbReference>
<comment type="caution">
    <text evidence="12">The sequence shown here is derived from an EMBL/GenBank/DDBJ whole genome shotgun (WGS) entry which is preliminary data.</text>
</comment>
<dbReference type="PANTHER" id="PTHR11562">
    <property type="entry name" value="CATION EFFLUX PROTEIN/ ZINC TRANSPORTER"/>
    <property type="match status" value="1"/>
</dbReference>
<evidence type="ECO:0000256" key="2">
    <source>
        <dbReference type="ARBA" id="ARBA00008873"/>
    </source>
</evidence>
<keyword evidence="5" id="KW-0862">Zinc</keyword>
<dbReference type="InterPro" id="IPR050681">
    <property type="entry name" value="CDF/SLC30A"/>
</dbReference>
<comment type="subcellular location">
    <subcellularLocation>
        <location evidence="1">Membrane</location>
        <topology evidence="1">Multi-pass membrane protein</topology>
    </subcellularLocation>
</comment>
<keyword evidence="13" id="KW-1185">Reference proteome</keyword>
<evidence type="ECO:0000259" key="11">
    <source>
        <dbReference type="Pfam" id="PF16916"/>
    </source>
</evidence>
<dbReference type="RefSeq" id="WP_264544006.1">
    <property type="nucleotide sequence ID" value="NZ_BAABIP010000007.1"/>
</dbReference>
<dbReference type="InterPro" id="IPR027469">
    <property type="entry name" value="Cation_efflux_TMD_sf"/>
</dbReference>
<evidence type="ECO:0000313" key="13">
    <source>
        <dbReference type="Proteomes" id="UP001500141"/>
    </source>
</evidence>
<sequence>MSHNHNHVHIHKHEVEGKNLVFSIFLNLLITVAQVVGGIISGSLALVSDALHNFSDVLSLVFSYVAHKLSRKKASINNTFGYKRAELIAAFVNAFTLLLVAIYLGYEAIHRFFHPEPIKSGMVIWLALLGIIANGLSVLLLKKDAEHNLNMKSAYLHLLTDMMASVAVLTGGLLMKFFEWFWVDSVMTLLISIYLIYVGYDLLISSTKMLMLFTPEEIDIKEIVREVHKIPGVGKLHHIHVWHLNEEELHLEAHLDCAENILMSEFNDLLHELEIVLFHKFGINHINIQPEFKKEDPKEFIVQD</sequence>
<proteinExistence type="inferred from homology"/>
<evidence type="ECO:0000256" key="9">
    <source>
        <dbReference type="SAM" id="Phobius"/>
    </source>
</evidence>
<dbReference type="SUPFAM" id="SSF160240">
    <property type="entry name" value="Cation efflux protein cytoplasmic domain-like"/>
    <property type="match status" value="1"/>
</dbReference>
<keyword evidence="3" id="KW-0813">Transport</keyword>
<comment type="similarity">
    <text evidence="2">Belongs to the cation diffusion facilitator (CDF) transporter (TC 2.A.4) family. SLC30A subfamily.</text>
</comment>
<keyword evidence="5" id="KW-0864">Zinc transport</keyword>
<feature type="domain" description="Cation efflux protein transmembrane" evidence="10">
    <location>
        <begin position="21"/>
        <end position="211"/>
    </location>
</feature>
<dbReference type="InterPro" id="IPR058533">
    <property type="entry name" value="Cation_efflux_TM"/>
</dbReference>
<evidence type="ECO:0000256" key="5">
    <source>
        <dbReference type="ARBA" id="ARBA00022906"/>
    </source>
</evidence>